<dbReference type="Proteomes" id="UP001576774">
    <property type="component" value="Unassembled WGS sequence"/>
</dbReference>
<keyword evidence="4" id="KW-1185">Reference proteome</keyword>
<dbReference type="Pfam" id="PF13145">
    <property type="entry name" value="Rotamase_2"/>
    <property type="match status" value="1"/>
</dbReference>
<dbReference type="GO" id="GO:0016853">
    <property type="term" value="F:isomerase activity"/>
    <property type="evidence" value="ECO:0007669"/>
    <property type="project" value="UniProtKB-KW"/>
</dbReference>
<keyword evidence="1 3" id="KW-0413">Isomerase</keyword>
<dbReference type="InterPro" id="IPR046357">
    <property type="entry name" value="PPIase_dom_sf"/>
</dbReference>
<dbReference type="RefSeq" id="WP_413272471.1">
    <property type="nucleotide sequence ID" value="NZ_JBHFNQ010000166.1"/>
</dbReference>
<evidence type="ECO:0000256" key="1">
    <source>
        <dbReference type="PROSITE-ProRule" id="PRU00278"/>
    </source>
</evidence>
<gene>
    <name evidence="3" type="ORF">ACE1CC_21450</name>
</gene>
<organism evidence="3 4">
    <name type="scientific">Floridaenema aerugineum BLCC-F46</name>
    <dbReference type="NCBI Taxonomy" id="3153654"/>
    <lineage>
        <taxon>Bacteria</taxon>
        <taxon>Bacillati</taxon>
        <taxon>Cyanobacteriota</taxon>
        <taxon>Cyanophyceae</taxon>
        <taxon>Oscillatoriophycideae</taxon>
        <taxon>Aerosakkonematales</taxon>
        <taxon>Aerosakkonemataceae</taxon>
        <taxon>Floridanema</taxon>
        <taxon>Floridanema aerugineum</taxon>
    </lineage>
</organism>
<feature type="domain" description="PpiC" evidence="2">
    <location>
        <begin position="1"/>
        <end position="33"/>
    </location>
</feature>
<protein>
    <submittedName>
        <fullName evidence="3">Peptidylprolyl isomerase</fullName>
    </submittedName>
</protein>
<dbReference type="Gene3D" id="3.10.50.40">
    <property type="match status" value="1"/>
</dbReference>
<evidence type="ECO:0000259" key="2">
    <source>
        <dbReference type="PROSITE" id="PS50198"/>
    </source>
</evidence>
<evidence type="ECO:0000313" key="4">
    <source>
        <dbReference type="Proteomes" id="UP001576774"/>
    </source>
</evidence>
<keyword evidence="1" id="KW-0697">Rotamase</keyword>
<comment type="caution">
    <text evidence="3">The sequence shown here is derived from an EMBL/GenBank/DDBJ whole genome shotgun (WGS) entry which is preliminary data.</text>
</comment>
<dbReference type="PROSITE" id="PS50198">
    <property type="entry name" value="PPIC_PPIASE_2"/>
    <property type="match status" value="1"/>
</dbReference>
<name>A0ABV4X9G0_9CYAN</name>
<reference evidence="3 4" key="1">
    <citation type="submission" date="2024-09" db="EMBL/GenBank/DDBJ databases">
        <title>Floridaenema gen nov. (Aerosakkonemataceae, Aerosakkonematales ord. nov., Cyanobacteria) from benthic tropical and subtropical fresh waters, with the description of four new species.</title>
        <authorList>
            <person name="Moretto J.A."/>
            <person name="Berthold D.E."/>
            <person name="Lefler F.W."/>
            <person name="Huang I.-S."/>
            <person name="Laughinghouse H. IV."/>
        </authorList>
    </citation>
    <scope>NUCLEOTIDE SEQUENCE [LARGE SCALE GENOMIC DNA]</scope>
    <source>
        <strain evidence="3 4">BLCC-F46</strain>
    </source>
</reference>
<dbReference type="SUPFAM" id="SSF54534">
    <property type="entry name" value="FKBP-like"/>
    <property type="match status" value="1"/>
</dbReference>
<sequence length="59" mass="6921">MPEIAEAILEAKEGEAIGPIQTKLGYHIVKIEKWFPIELNEVREQVLETLFQEWLETRI</sequence>
<proteinExistence type="predicted"/>
<dbReference type="InterPro" id="IPR000297">
    <property type="entry name" value="PPIase_PpiC"/>
</dbReference>
<evidence type="ECO:0000313" key="3">
    <source>
        <dbReference type="EMBL" id="MFB2879428.1"/>
    </source>
</evidence>
<dbReference type="EMBL" id="JBHFNQ010000166">
    <property type="protein sequence ID" value="MFB2879428.1"/>
    <property type="molecule type" value="Genomic_DNA"/>
</dbReference>
<accession>A0ABV4X9G0</accession>